<feature type="region of interest" description="Disordered" evidence="1">
    <location>
        <begin position="1"/>
        <end position="41"/>
    </location>
</feature>
<dbReference type="Proteomes" id="UP001596957">
    <property type="component" value="Unassembled WGS sequence"/>
</dbReference>
<organism evidence="2 3">
    <name type="scientific">Streptomyces lutosisoli</name>
    <dbReference type="NCBI Taxonomy" id="2665721"/>
    <lineage>
        <taxon>Bacteria</taxon>
        <taxon>Bacillati</taxon>
        <taxon>Actinomycetota</taxon>
        <taxon>Actinomycetes</taxon>
        <taxon>Kitasatosporales</taxon>
        <taxon>Streptomycetaceae</taxon>
        <taxon>Streptomyces</taxon>
    </lineage>
</organism>
<name>A0ABW2VYS1_9ACTN</name>
<accession>A0ABW2VYS1</accession>
<sequence>MFAVSACSSSDDNDGATKATSTPAASSPAPSTSSADPQTVAKQQVLDTYQHYWDEKAAAYAKASMSGTKLTTYAKGNALGLAQSDLKNLKTVGQVTKGEPRLDPEVTSLDLQKKVPLAKITDCVDVSTWKVLDSKTHNEVELPKERRTKYVSNVTAERWGKQWVILEVKPEDRAC</sequence>
<feature type="compositionally biased region" description="Polar residues" evidence="1">
    <location>
        <begin position="1"/>
        <end position="10"/>
    </location>
</feature>
<evidence type="ECO:0000313" key="3">
    <source>
        <dbReference type="Proteomes" id="UP001596957"/>
    </source>
</evidence>
<comment type="caution">
    <text evidence="2">The sequence shown here is derived from an EMBL/GenBank/DDBJ whole genome shotgun (WGS) entry which is preliminary data.</text>
</comment>
<evidence type="ECO:0000256" key="1">
    <source>
        <dbReference type="SAM" id="MobiDB-lite"/>
    </source>
</evidence>
<evidence type="ECO:0000313" key="2">
    <source>
        <dbReference type="EMBL" id="MFD0287662.1"/>
    </source>
</evidence>
<proteinExistence type="predicted"/>
<gene>
    <name evidence="2" type="ORF">ACFQZP_39775</name>
</gene>
<reference evidence="3" key="1">
    <citation type="journal article" date="2019" name="Int. J. Syst. Evol. Microbiol.">
        <title>The Global Catalogue of Microorganisms (GCM) 10K type strain sequencing project: providing services to taxonomists for standard genome sequencing and annotation.</title>
        <authorList>
            <consortium name="The Broad Institute Genomics Platform"/>
            <consortium name="The Broad Institute Genome Sequencing Center for Infectious Disease"/>
            <person name="Wu L."/>
            <person name="Ma J."/>
        </authorList>
    </citation>
    <scope>NUCLEOTIDE SEQUENCE [LARGE SCALE GENOMIC DNA]</scope>
    <source>
        <strain evidence="3">CGMCC 4.7198</strain>
    </source>
</reference>
<keyword evidence="3" id="KW-1185">Reference proteome</keyword>
<dbReference type="EMBL" id="JBHTEC010000004">
    <property type="protein sequence ID" value="MFD0287662.1"/>
    <property type="molecule type" value="Genomic_DNA"/>
</dbReference>
<evidence type="ECO:0008006" key="4">
    <source>
        <dbReference type="Google" id="ProtNLM"/>
    </source>
</evidence>
<dbReference type="RefSeq" id="WP_381301615.1">
    <property type="nucleotide sequence ID" value="NZ_JBHTEC010000004.1"/>
</dbReference>
<feature type="compositionally biased region" description="Low complexity" evidence="1">
    <location>
        <begin position="16"/>
        <end position="35"/>
    </location>
</feature>
<protein>
    <recommendedName>
        <fullName evidence="4">Secreted protein/lipoprotein</fullName>
    </recommendedName>
</protein>